<feature type="non-terminal residue" evidence="1">
    <location>
        <position position="73"/>
    </location>
</feature>
<dbReference type="RefSeq" id="WP_163062742.1">
    <property type="nucleotide sequence ID" value="NZ_JAAGLI010001025.1"/>
</dbReference>
<proteinExistence type="predicted"/>
<dbReference type="Proteomes" id="UP000475532">
    <property type="component" value="Unassembled WGS sequence"/>
</dbReference>
<comment type="caution">
    <text evidence="1">The sequence shown here is derived from an EMBL/GenBank/DDBJ whole genome shotgun (WGS) entry which is preliminary data.</text>
</comment>
<name>A0A6L9QRY3_9ACTN</name>
<evidence type="ECO:0000313" key="1">
    <source>
        <dbReference type="EMBL" id="NEA28275.1"/>
    </source>
</evidence>
<dbReference type="AlphaFoldDB" id="A0A6L9QRY3"/>
<protein>
    <submittedName>
        <fullName evidence="1">Uncharacterized protein</fullName>
    </submittedName>
</protein>
<reference evidence="1 2" key="1">
    <citation type="submission" date="2020-01" db="EMBL/GenBank/DDBJ databases">
        <title>Insect and environment-associated Actinomycetes.</title>
        <authorList>
            <person name="Currrie C."/>
            <person name="Chevrette M."/>
            <person name="Carlson C."/>
            <person name="Stubbendieck R."/>
            <person name="Wendt-Pienkowski E."/>
        </authorList>
    </citation>
    <scope>NUCLEOTIDE SEQUENCE [LARGE SCALE GENOMIC DNA]</scope>
    <source>
        <strain evidence="1 2">SID10258</strain>
    </source>
</reference>
<dbReference type="EMBL" id="JAAGLI010001025">
    <property type="protein sequence ID" value="NEA28275.1"/>
    <property type="molecule type" value="Genomic_DNA"/>
</dbReference>
<dbReference type="InterPro" id="IPR042104">
    <property type="entry name" value="PKS_dehydratase_sf"/>
</dbReference>
<evidence type="ECO:0000313" key="2">
    <source>
        <dbReference type="Proteomes" id="UP000475532"/>
    </source>
</evidence>
<sequence length="73" mass="7450">GVRLHAVGASVLRVRIAQADEPGVVSVQAADESGRLVLSVRSLMTRPISPRGLAAAAAAGAPDGLYEVAWSEV</sequence>
<feature type="non-terminal residue" evidence="1">
    <location>
        <position position="1"/>
    </location>
</feature>
<organism evidence="1 2">
    <name type="scientific">Actinomadura bangladeshensis</name>
    <dbReference type="NCBI Taxonomy" id="453573"/>
    <lineage>
        <taxon>Bacteria</taxon>
        <taxon>Bacillati</taxon>
        <taxon>Actinomycetota</taxon>
        <taxon>Actinomycetes</taxon>
        <taxon>Streptosporangiales</taxon>
        <taxon>Thermomonosporaceae</taxon>
        <taxon>Actinomadura</taxon>
    </lineage>
</organism>
<dbReference type="Gene3D" id="3.10.129.110">
    <property type="entry name" value="Polyketide synthase dehydratase"/>
    <property type="match status" value="1"/>
</dbReference>
<accession>A0A6L9QRY3</accession>
<gene>
    <name evidence="1" type="ORF">G3I70_38130</name>
</gene>